<dbReference type="EMBL" id="JNGW01000076">
    <property type="protein sequence ID" value="KDR52152.1"/>
    <property type="molecule type" value="Genomic_DNA"/>
</dbReference>
<name>A0A069QHK6_HOYLO</name>
<dbReference type="SUPFAM" id="SSF56935">
    <property type="entry name" value="Porins"/>
    <property type="match status" value="1"/>
</dbReference>
<dbReference type="InterPro" id="IPR023997">
    <property type="entry name" value="TonB-dep_OMP_SusC/RagA_CS"/>
</dbReference>
<organism evidence="3 4">
    <name type="scientific">Hoylesella loescheii DSM 19665 = JCM 12249 = ATCC 15930</name>
    <dbReference type="NCBI Taxonomy" id="1122985"/>
    <lineage>
        <taxon>Bacteria</taxon>
        <taxon>Pseudomonadati</taxon>
        <taxon>Bacteroidota</taxon>
        <taxon>Bacteroidia</taxon>
        <taxon>Bacteroidales</taxon>
        <taxon>Prevotellaceae</taxon>
        <taxon>Hoylesella</taxon>
    </lineage>
</organism>
<dbReference type="Gene3D" id="2.170.130.10">
    <property type="entry name" value="TonB-dependent receptor, plug domain"/>
    <property type="match status" value="1"/>
</dbReference>
<dbReference type="Proteomes" id="UP000027442">
    <property type="component" value="Unassembled WGS sequence"/>
</dbReference>
<keyword evidence="3" id="KW-0675">Receptor</keyword>
<evidence type="ECO:0000313" key="4">
    <source>
        <dbReference type="Proteomes" id="UP000027442"/>
    </source>
</evidence>
<dbReference type="NCBIfam" id="TIGR04057">
    <property type="entry name" value="SusC_RagA_signa"/>
    <property type="match status" value="1"/>
</dbReference>
<proteinExistence type="predicted"/>
<feature type="chain" id="PRO_5001668554" evidence="1">
    <location>
        <begin position="22"/>
        <end position="961"/>
    </location>
</feature>
<dbReference type="InterPro" id="IPR037066">
    <property type="entry name" value="Plug_dom_sf"/>
</dbReference>
<accession>A0A069QHK6</accession>
<dbReference type="PATRIC" id="fig|1122985.7.peg.1849"/>
<dbReference type="eggNOG" id="COG4206">
    <property type="taxonomic scope" value="Bacteria"/>
</dbReference>
<protein>
    <submittedName>
        <fullName evidence="3">TonB-dependent receptor plug domain protein</fullName>
    </submittedName>
</protein>
<dbReference type="NCBIfam" id="TIGR04056">
    <property type="entry name" value="OMP_RagA_SusC"/>
    <property type="match status" value="1"/>
</dbReference>
<dbReference type="InterPro" id="IPR012910">
    <property type="entry name" value="Plug_dom"/>
</dbReference>
<gene>
    <name evidence="3" type="ORF">HMPREF1991_01777</name>
</gene>
<feature type="signal peptide" evidence="1">
    <location>
        <begin position="1"/>
        <end position="21"/>
    </location>
</feature>
<evidence type="ECO:0000259" key="2">
    <source>
        <dbReference type="Pfam" id="PF07715"/>
    </source>
</evidence>
<dbReference type="HOGENOM" id="CLU_004317_1_0_10"/>
<dbReference type="AlphaFoldDB" id="A0A069QHK6"/>
<evidence type="ECO:0000256" key="1">
    <source>
        <dbReference type="SAM" id="SignalP"/>
    </source>
</evidence>
<evidence type="ECO:0000313" key="3">
    <source>
        <dbReference type="EMBL" id="KDR52152.1"/>
    </source>
</evidence>
<comment type="caution">
    <text evidence="3">The sequence shown here is derived from an EMBL/GenBank/DDBJ whole genome shotgun (WGS) entry which is preliminary data.</text>
</comment>
<feature type="domain" description="TonB-dependent receptor plug" evidence="2">
    <location>
        <begin position="65"/>
        <end position="171"/>
    </location>
</feature>
<dbReference type="InterPro" id="IPR023996">
    <property type="entry name" value="TonB-dep_OMP_SusC/RagA"/>
</dbReference>
<sequence length="961" mass="106988">MIRRYISLITACALLPLGLWAQLYNETDTVETTEISDKGDASKSYSVEHVRYLNHVAYGLQDVWKTSSAMSTTGGEQLMRITSPTVGNALKGLLPGLTVMQQADEPGYDFYMQNMYTRGVSSFVGGQKMLVFIDGFEAPLDYISAEEIESVSLLKDAAALALYGARGANGVLLVTTKKGKIASPTIRFRVQTGLQMPTTSPQPLGSYDYARLYNQALANDGLPARYNDEALAAYQNGSNPYLYPNVDWRKQLLRSSAPLTMAEMTFRGGSSGIRYYVMAGLLHNGGLYAGTDRKQKENANATYSRYNFRANLDVNVLPELTASLYSGVSIGDQSTPGGGVSAGKIMRSMWTTPPNAFPVINPNGSYGGTSNYTNPVGDILNRGLYEENARSMQVIFKLDYNFNKLVRGLSANVAVGYNNYVAEISQKTRNYARYSLTQTGVDANNMPIYQYTQYGANEPLQSAEGFRTDFNRANFRAQIAYGNTFGRHGLDAMAMFVSDIYKEYGVRDDARYLNWAGRLTYNFGKRYVAEFTASYMGTDNFSPKHRFGFFPAGSVAWVISNENFMRNARWANYMKLRASYGKIGNDQTTARYIFDATYDYNGGYLFGTTANSSGGFRETTLPNPDMRWEDKAILNIGFDAKLFNCLTLSADVFNEVQSGILTRPYSRVPGFVGASWGGILPMTNIGRVENHGFEFSARYEKTLKNQFAYYAEAGLWYAKSKVTEQGEDLRAEPYLYQKGYSVWQPVMLVADGLYQESDFDADGKLKPGLPVPQFGHVAPGDIKYVDQNHDNVINANDAYPVGNTTVPQWNYMLALGCKWRGLNLNLMLQGVAKRDIYINGPGVYSFKDNATASPLALDSWTPQNPTASYPRLSTVDFDNNYRSSTFWRRNGSFLRLRNVQLGYTLPQRMAQAIKLSDVYLYANATNVFTIDALHDLGDAEAGNLYNYPLMRTLSLGVRVAF</sequence>
<dbReference type="RefSeq" id="WP_018967625.1">
    <property type="nucleotide sequence ID" value="NZ_KB899216.1"/>
</dbReference>
<reference evidence="3 4" key="1">
    <citation type="submission" date="2013-08" db="EMBL/GenBank/DDBJ databases">
        <authorList>
            <person name="Weinstock G."/>
            <person name="Sodergren E."/>
            <person name="Wylie T."/>
            <person name="Fulton L."/>
            <person name="Fulton R."/>
            <person name="Fronick C."/>
            <person name="O'Laughlin M."/>
            <person name="Godfrey J."/>
            <person name="Miner T."/>
            <person name="Herter B."/>
            <person name="Appelbaum E."/>
            <person name="Cordes M."/>
            <person name="Lek S."/>
            <person name="Wollam A."/>
            <person name="Pepin K.H."/>
            <person name="Palsikar V.B."/>
            <person name="Mitreva M."/>
            <person name="Wilson R.K."/>
        </authorList>
    </citation>
    <scope>NUCLEOTIDE SEQUENCE [LARGE SCALE GENOMIC DNA]</scope>
    <source>
        <strain evidence="3 4">ATCC 15930</strain>
    </source>
</reference>
<keyword evidence="4" id="KW-1185">Reference proteome</keyword>
<keyword evidence="1" id="KW-0732">Signal</keyword>
<dbReference type="Pfam" id="PF07715">
    <property type="entry name" value="Plug"/>
    <property type="match status" value="1"/>
</dbReference>